<protein>
    <submittedName>
        <fullName evidence="1">Uncharacterized protein</fullName>
    </submittedName>
</protein>
<organism evidence="1">
    <name type="scientific">Anguilla anguilla</name>
    <name type="common">European freshwater eel</name>
    <name type="synonym">Muraena anguilla</name>
    <dbReference type="NCBI Taxonomy" id="7936"/>
    <lineage>
        <taxon>Eukaryota</taxon>
        <taxon>Metazoa</taxon>
        <taxon>Chordata</taxon>
        <taxon>Craniata</taxon>
        <taxon>Vertebrata</taxon>
        <taxon>Euteleostomi</taxon>
        <taxon>Actinopterygii</taxon>
        <taxon>Neopterygii</taxon>
        <taxon>Teleostei</taxon>
        <taxon>Anguilliformes</taxon>
        <taxon>Anguillidae</taxon>
        <taxon>Anguilla</taxon>
    </lineage>
</organism>
<dbReference type="EMBL" id="GBXM01023976">
    <property type="protein sequence ID" value="JAH84601.1"/>
    <property type="molecule type" value="Transcribed_RNA"/>
</dbReference>
<reference evidence="1" key="1">
    <citation type="submission" date="2014-11" db="EMBL/GenBank/DDBJ databases">
        <authorList>
            <person name="Amaro Gonzalez C."/>
        </authorList>
    </citation>
    <scope>NUCLEOTIDE SEQUENCE</scope>
</reference>
<proteinExistence type="predicted"/>
<accession>A0A0E9W2Q8</accession>
<name>A0A0E9W2Q8_ANGAN</name>
<evidence type="ECO:0000313" key="1">
    <source>
        <dbReference type="EMBL" id="JAH84601.1"/>
    </source>
</evidence>
<reference evidence="1" key="2">
    <citation type="journal article" date="2015" name="Fish Shellfish Immunol.">
        <title>Early steps in the European eel (Anguilla anguilla)-Vibrio vulnificus interaction in the gills: Role of the RtxA13 toxin.</title>
        <authorList>
            <person name="Callol A."/>
            <person name="Pajuelo D."/>
            <person name="Ebbesson L."/>
            <person name="Teles M."/>
            <person name="MacKenzie S."/>
            <person name="Amaro C."/>
        </authorList>
    </citation>
    <scope>NUCLEOTIDE SEQUENCE</scope>
</reference>
<sequence length="44" mass="5374">MLKDTALFDFHCTLKRKCTFLKVQYKHQTCNQKAKRFILSHRDM</sequence>
<dbReference type="AlphaFoldDB" id="A0A0E9W2Q8"/>